<reference evidence="7" key="1">
    <citation type="submission" date="2021-02" db="EMBL/GenBank/DDBJ databases">
        <authorList>
            <person name="Nowell W R."/>
        </authorList>
    </citation>
    <scope>NUCLEOTIDE SEQUENCE</scope>
    <source>
        <strain evidence="7">Ploen Becks lab</strain>
    </source>
</reference>
<evidence type="ECO:0000256" key="4">
    <source>
        <dbReference type="ARBA" id="ARBA00023128"/>
    </source>
</evidence>
<evidence type="ECO:0000256" key="1">
    <source>
        <dbReference type="ARBA" id="ARBA00004173"/>
    </source>
</evidence>
<gene>
    <name evidence="7" type="ORF">OXX778_LOCUS4368</name>
</gene>
<dbReference type="GO" id="GO:0005739">
    <property type="term" value="C:mitochondrion"/>
    <property type="evidence" value="ECO:0007669"/>
    <property type="project" value="UniProtKB-SubCell"/>
</dbReference>
<protein>
    <recommendedName>
        <fullName evidence="6">Small ribosomal subunit protein mS33</fullName>
    </recommendedName>
</protein>
<dbReference type="OrthoDB" id="5980584at2759"/>
<organism evidence="7 8">
    <name type="scientific">Brachionus calyciflorus</name>
    <dbReference type="NCBI Taxonomy" id="104777"/>
    <lineage>
        <taxon>Eukaryota</taxon>
        <taxon>Metazoa</taxon>
        <taxon>Spiralia</taxon>
        <taxon>Gnathifera</taxon>
        <taxon>Rotifera</taxon>
        <taxon>Eurotatoria</taxon>
        <taxon>Monogononta</taxon>
        <taxon>Pseudotrocha</taxon>
        <taxon>Ploima</taxon>
        <taxon>Brachionidae</taxon>
        <taxon>Brachionus</taxon>
    </lineage>
</organism>
<evidence type="ECO:0000313" key="7">
    <source>
        <dbReference type="EMBL" id="CAF0759807.1"/>
    </source>
</evidence>
<dbReference type="PANTHER" id="PTHR13362:SF2">
    <property type="entry name" value="SMALL RIBOSOMAL SUBUNIT PROTEIN MS33"/>
    <property type="match status" value="1"/>
</dbReference>
<comment type="subcellular location">
    <subcellularLocation>
        <location evidence="1">Mitochondrion</location>
    </subcellularLocation>
</comment>
<keyword evidence="8" id="KW-1185">Reference proteome</keyword>
<evidence type="ECO:0000313" key="8">
    <source>
        <dbReference type="Proteomes" id="UP000663879"/>
    </source>
</evidence>
<evidence type="ECO:0000256" key="2">
    <source>
        <dbReference type="ARBA" id="ARBA00008970"/>
    </source>
</evidence>
<dbReference type="InterPro" id="IPR013219">
    <property type="entry name" value="Ribosomal_mS33"/>
</dbReference>
<keyword evidence="5" id="KW-0687">Ribonucleoprotein</keyword>
<keyword evidence="3" id="KW-0689">Ribosomal protein</keyword>
<keyword evidence="4" id="KW-0496">Mitochondrion</keyword>
<evidence type="ECO:0000256" key="6">
    <source>
        <dbReference type="ARBA" id="ARBA00035132"/>
    </source>
</evidence>
<dbReference type="Pfam" id="PF08293">
    <property type="entry name" value="MRP-S33"/>
    <property type="match status" value="1"/>
</dbReference>
<dbReference type="Proteomes" id="UP000663879">
    <property type="component" value="Unassembled WGS sequence"/>
</dbReference>
<comment type="similarity">
    <text evidence="2">Belongs to the mitochondrion-specific ribosomal protein mS33 family.</text>
</comment>
<evidence type="ECO:0000256" key="5">
    <source>
        <dbReference type="ARBA" id="ARBA00023274"/>
    </source>
</evidence>
<dbReference type="PANTHER" id="PTHR13362">
    <property type="entry name" value="MITOCHONDRIAL RIBOSOMAL PROTEIN S33"/>
    <property type="match status" value="1"/>
</dbReference>
<dbReference type="EMBL" id="CAJNOC010000423">
    <property type="protein sequence ID" value="CAF0759807.1"/>
    <property type="molecule type" value="Genomic_DNA"/>
</dbReference>
<comment type="caution">
    <text evidence="7">The sequence shown here is derived from an EMBL/GenBank/DDBJ whole genome shotgun (WGS) entry which is preliminary data.</text>
</comment>
<dbReference type="GO" id="GO:1990904">
    <property type="term" value="C:ribonucleoprotein complex"/>
    <property type="evidence" value="ECO:0007669"/>
    <property type="project" value="UniProtKB-KW"/>
</dbReference>
<dbReference type="GO" id="GO:0005840">
    <property type="term" value="C:ribosome"/>
    <property type="evidence" value="ECO:0007669"/>
    <property type="project" value="UniProtKB-KW"/>
</dbReference>
<proteinExistence type="inferred from homology"/>
<name>A0A813Q0Q3_9BILA</name>
<sequence>MSSNYAKKMAQLSARIFGQLPFDKNTPNGRLIQRLAQKPINQIDEYSMNYYPRHQENDHLFKVLRHHGLYRDEHRDFIEEIERLKRLRGKGKRERKIQTEETKK</sequence>
<dbReference type="AlphaFoldDB" id="A0A813Q0Q3"/>
<accession>A0A813Q0Q3</accession>
<evidence type="ECO:0000256" key="3">
    <source>
        <dbReference type="ARBA" id="ARBA00022980"/>
    </source>
</evidence>